<dbReference type="EMBL" id="CDMC01000005">
    <property type="protein sequence ID" value="CEL05824.1"/>
    <property type="molecule type" value="Genomic_DNA"/>
</dbReference>
<feature type="region of interest" description="Disordered" evidence="1">
    <location>
        <begin position="348"/>
        <end position="461"/>
    </location>
</feature>
<dbReference type="Proteomes" id="UP000054771">
    <property type="component" value="Unassembled WGS sequence"/>
</dbReference>
<evidence type="ECO:0000313" key="2">
    <source>
        <dbReference type="EMBL" id="CEL05824.1"/>
    </source>
</evidence>
<accession>A0A0U5G238</accession>
<keyword evidence="3" id="KW-1185">Reference proteome</keyword>
<reference evidence="3" key="1">
    <citation type="journal article" date="2016" name="Genome Announc.">
        <title>Draft genome sequences of fungus Aspergillus calidoustus.</title>
        <authorList>
            <person name="Horn F."/>
            <person name="Linde J."/>
            <person name="Mattern D.J."/>
            <person name="Walther G."/>
            <person name="Guthke R."/>
            <person name="Scherlach K."/>
            <person name="Martin K."/>
            <person name="Brakhage A.A."/>
            <person name="Petzke L."/>
            <person name="Valiante V."/>
        </authorList>
    </citation>
    <scope>NUCLEOTIDE SEQUENCE [LARGE SCALE GENOMIC DNA]</scope>
    <source>
        <strain evidence="3">SF006504</strain>
    </source>
</reference>
<organism evidence="2 3">
    <name type="scientific">Aspergillus calidoustus</name>
    <dbReference type="NCBI Taxonomy" id="454130"/>
    <lineage>
        <taxon>Eukaryota</taxon>
        <taxon>Fungi</taxon>
        <taxon>Dikarya</taxon>
        <taxon>Ascomycota</taxon>
        <taxon>Pezizomycotina</taxon>
        <taxon>Eurotiomycetes</taxon>
        <taxon>Eurotiomycetidae</taxon>
        <taxon>Eurotiales</taxon>
        <taxon>Aspergillaceae</taxon>
        <taxon>Aspergillus</taxon>
        <taxon>Aspergillus subgen. Nidulantes</taxon>
    </lineage>
</organism>
<feature type="compositionally biased region" description="Polar residues" evidence="1">
    <location>
        <begin position="485"/>
        <end position="499"/>
    </location>
</feature>
<feature type="region of interest" description="Disordered" evidence="1">
    <location>
        <begin position="473"/>
        <end position="524"/>
    </location>
</feature>
<feature type="compositionally biased region" description="Polar residues" evidence="1">
    <location>
        <begin position="300"/>
        <end position="315"/>
    </location>
</feature>
<feature type="compositionally biased region" description="Polar residues" evidence="1">
    <location>
        <begin position="369"/>
        <end position="387"/>
    </location>
</feature>
<evidence type="ECO:0000256" key="1">
    <source>
        <dbReference type="SAM" id="MobiDB-lite"/>
    </source>
</evidence>
<dbReference type="AlphaFoldDB" id="A0A0U5G238"/>
<feature type="region of interest" description="Disordered" evidence="1">
    <location>
        <begin position="290"/>
        <end position="320"/>
    </location>
</feature>
<feature type="compositionally biased region" description="Low complexity" evidence="1">
    <location>
        <begin position="351"/>
        <end position="368"/>
    </location>
</feature>
<gene>
    <name evidence="2" type="ORF">ASPCAL06937</name>
</gene>
<sequence length="738" mass="81818">MGVQNSKQVADAVIAACQQQGTSGRIDCIISDVKFRTQLSSLLAEVPSSFKRFICSTQTSPKDKTEYGADDIVRHKAFHSLWISSGPQLDPNLGPELLRWYKEPRTIFVGSEGTLNPSPDSSLASFLASVYLFTKEKKTVDNVRRRLCLIALATLLDKLEGVYLTNSLVERVADIIDPERGKNQKAEVLEGLKSLLGAASRYRLLSEELGIGELCCLPPTTSDNLWTAYLPKSGKVHDACVKLMLDKGIRELSSTTISPIEPVTVSLAAAKVVQFWREKLDLFGLQYTQPEPHLSPSKPGRNQSGITFNTSSSVQTRKRKRQWQVLQNDIHEQQNPCVSILHQPPDAISCNSSGSNPRSVRSNRNSVSHTHTCTPLTSPGNDCQSTLYKEGNARHQHEAPSQPMLTNYSLESPRHQPEPGPGRQIRKASFIQQTAPQPATVSQNATWRTEPAVAGQASGTFTEVSRQTNIFISTSPLGPTRSEANHSQISTVCPSSPSERPTVPAPPELSTAQQGPHFRSRAGSDEDVSGIFRISVTLPLTTTLLSLLFSFRVEVCFTTHICHNPKRQTPGLPTNPLAEACSTTLICHNPKRQTPGLPTNPLAEACSTTLVCHNLRRQTLGWLIKAPVEPCLTIRRLICHHRRLHGSLHQRYALRGTLLFSRPAVLQVLLLLIRAHRKIRSHCRMLAPRKSNKMVLSSIYPVPSSLRDGVSWGEKIWFSPYEGCLFLWVGNIYIYIQW</sequence>
<feature type="compositionally biased region" description="Polar residues" evidence="1">
    <location>
        <begin position="430"/>
        <end position="447"/>
    </location>
</feature>
<name>A0A0U5G238_ASPCI</name>
<evidence type="ECO:0000313" key="3">
    <source>
        <dbReference type="Proteomes" id="UP000054771"/>
    </source>
</evidence>
<protein>
    <submittedName>
        <fullName evidence="2">Uncharacterized protein</fullName>
    </submittedName>
</protein>
<proteinExistence type="predicted"/>
<dbReference type="OrthoDB" id="4509637at2759"/>